<dbReference type="SUPFAM" id="SSF56219">
    <property type="entry name" value="DNase I-like"/>
    <property type="match status" value="1"/>
</dbReference>
<dbReference type="Pfam" id="PF13966">
    <property type="entry name" value="zf-RVT"/>
    <property type="match status" value="1"/>
</dbReference>
<accession>A0A2N9HWA5</accession>
<dbReference type="AlphaFoldDB" id="A0A2N9HWA5"/>
<sequence>MANEDFHVELITAPNAKKVRGVPKQRVTDRVEISAAAGRMEMIRVQLGFGNNFTVPSVGNNGGWLCCRMKRQWWLFKTTRNFILMHILIRGKSTANEDFHVELITAPNAKKVRGVPEQRVTDGVEISAAVGNEEAVVVIQNYSQFHIDAHINTVTTTAWHFTRFYGDLEHGHRRESWAPLKHLGRLDNKPWLCMGDFNEILALHEKAGGRARPMRQVIDFHEAMNTCQLIDLEYEATWLDVFPTYSVTHATSMVSDHLALMVQLGARPRRPRRSMKIRWFEEKWVMKADCEIVIRESRNKPVQHGSPMFMLCQKITQCRRALVDWSRAAFGNVSNQTSALMEMVEALQTDNDRGQHNQRLRELRKKLIHYYSRMSFIGDSNPGRFGRSKMSLFNGLKVRVTHRIQGWKEKLLSKAGREILIKSVVQSIPTYTMSRFKIPKGWCDDIHAMVANYWGFSGRLAMANQLIFGMRIGAQNTCSKDKSHGWCVAVICAIPLPNVEAHDSLIWKHASNGKFSVSSTYQLAIRLKTEEGMIGSSCRETNKRVWKSIWKQGIPNKVKIHLWQACLNALPTLQCLSRRHLLPDSVCPICLSESETVTHALWASPHARTIWALIPSRIQKLHESINRFLPTDPTSVQISQPPGDGGVGNYLLVSDMLGIKLSMTQF</sequence>
<dbReference type="EMBL" id="OIVN01004268">
    <property type="protein sequence ID" value="SPD16378.1"/>
    <property type="molecule type" value="Genomic_DNA"/>
</dbReference>
<organism evidence="2">
    <name type="scientific">Fagus sylvatica</name>
    <name type="common">Beechnut</name>
    <dbReference type="NCBI Taxonomy" id="28930"/>
    <lineage>
        <taxon>Eukaryota</taxon>
        <taxon>Viridiplantae</taxon>
        <taxon>Streptophyta</taxon>
        <taxon>Embryophyta</taxon>
        <taxon>Tracheophyta</taxon>
        <taxon>Spermatophyta</taxon>
        <taxon>Magnoliopsida</taxon>
        <taxon>eudicotyledons</taxon>
        <taxon>Gunneridae</taxon>
        <taxon>Pentapetalae</taxon>
        <taxon>rosids</taxon>
        <taxon>fabids</taxon>
        <taxon>Fagales</taxon>
        <taxon>Fagaceae</taxon>
        <taxon>Fagus</taxon>
    </lineage>
</organism>
<evidence type="ECO:0000313" key="2">
    <source>
        <dbReference type="EMBL" id="SPD16378.1"/>
    </source>
</evidence>
<dbReference type="Gene3D" id="3.60.10.10">
    <property type="entry name" value="Endonuclease/exonuclease/phosphatase"/>
    <property type="match status" value="1"/>
</dbReference>
<protein>
    <recommendedName>
        <fullName evidence="1">Reverse transcriptase zinc-binding domain-containing protein</fullName>
    </recommendedName>
</protein>
<feature type="domain" description="Reverse transcriptase zinc-binding" evidence="1">
    <location>
        <begin position="515"/>
        <end position="611"/>
    </location>
</feature>
<evidence type="ECO:0000259" key="1">
    <source>
        <dbReference type="Pfam" id="PF13966"/>
    </source>
</evidence>
<name>A0A2N9HWA5_FAGSY</name>
<dbReference type="InterPro" id="IPR026960">
    <property type="entry name" value="RVT-Znf"/>
</dbReference>
<dbReference type="InterPro" id="IPR036691">
    <property type="entry name" value="Endo/exonu/phosph_ase_sf"/>
</dbReference>
<proteinExistence type="predicted"/>
<dbReference type="PANTHER" id="PTHR33116">
    <property type="entry name" value="REVERSE TRANSCRIPTASE ZINC-BINDING DOMAIN-CONTAINING PROTEIN-RELATED-RELATED"/>
    <property type="match status" value="1"/>
</dbReference>
<reference evidence="2" key="1">
    <citation type="submission" date="2018-02" db="EMBL/GenBank/DDBJ databases">
        <authorList>
            <person name="Cohen D.B."/>
            <person name="Kent A.D."/>
        </authorList>
    </citation>
    <scope>NUCLEOTIDE SEQUENCE</scope>
</reference>
<gene>
    <name evidence="2" type="ORF">FSB_LOCUS44260</name>
</gene>
<dbReference type="PANTHER" id="PTHR33116:SF86">
    <property type="entry name" value="REVERSE TRANSCRIPTASE DOMAIN-CONTAINING PROTEIN"/>
    <property type="match status" value="1"/>
</dbReference>